<gene>
    <name evidence="6" type="primary">HNRNPF</name>
    <name evidence="6" type="ORF">CR513_05039</name>
</gene>
<evidence type="ECO:0000313" key="7">
    <source>
        <dbReference type="Proteomes" id="UP000257109"/>
    </source>
</evidence>
<sequence length="413" mass="46212">MNILGRKSRYVLLLPFLSKNGPLDFRICTASPSGVPPLEWVVCGSPHSPNQLLLHPLSQHLFDAVDFLYTLLDLQKLRIIFSGHHLQKLHRILQGFHPELHFGHLLIPRLGQLIGTSGVGIFDIVFFFRRILLSSSFKFADGGDGREMAAKRQRTVDPGSSFYGTSTGSSFMYNPSPYGYVSQPPPPPPFPVVRLRGLPFDCTETDVAEFFHGLDIVDVLFVHKGGKFTGEGFCVLGYPLQVDFALQRNRQNMGRRYVEVFRSKRQEYYKAIANEVSDARGGSPRRSASRAKSYDEGKDSAEHTGVLRLRGLPFSASKDDIMEFFKDFGLSEDSTHIIMNSEGRPSGEAYVEFASAEDSKAAMVKDRMTLGSRYIELFPSSHSEMEEAISRGRPFATLTTSMKAQQSTLYCTI</sequence>
<dbReference type="CDD" id="cd12254">
    <property type="entry name" value="RRM_hnRNPH_ESRPs_RBM12_like"/>
    <property type="match status" value="2"/>
</dbReference>
<dbReference type="GO" id="GO:1990904">
    <property type="term" value="C:ribonucleoprotein complex"/>
    <property type="evidence" value="ECO:0007669"/>
    <property type="project" value="UniProtKB-KW"/>
</dbReference>
<dbReference type="AlphaFoldDB" id="A0A371I605"/>
<dbReference type="Proteomes" id="UP000257109">
    <property type="component" value="Unassembled WGS sequence"/>
</dbReference>
<feature type="non-terminal residue" evidence="6">
    <location>
        <position position="1"/>
    </location>
</feature>
<comment type="caution">
    <text evidence="6">The sequence shown here is derived from an EMBL/GenBank/DDBJ whole genome shotgun (WGS) entry which is preliminary data.</text>
</comment>
<dbReference type="Pfam" id="PF00076">
    <property type="entry name" value="RRM_1"/>
    <property type="match status" value="1"/>
</dbReference>
<evidence type="ECO:0000256" key="4">
    <source>
        <dbReference type="SAM" id="MobiDB-lite"/>
    </source>
</evidence>
<evidence type="ECO:0000259" key="5">
    <source>
        <dbReference type="PROSITE" id="PS50102"/>
    </source>
</evidence>
<evidence type="ECO:0000313" key="6">
    <source>
        <dbReference type="EMBL" id="RDY10439.1"/>
    </source>
</evidence>
<feature type="domain" description="RRM" evidence="5">
    <location>
        <begin position="305"/>
        <end position="382"/>
    </location>
</feature>
<dbReference type="PROSITE" id="PS50102">
    <property type="entry name" value="RRM"/>
    <property type="match status" value="1"/>
</dbReference>
<evidence type="ECO:0000256" key="1">
    <source>
        <dbReference type="ARBA" id="ARBA00022737"/>
    </source>
</evidence>
<keyword evidence="6" id="KW-0687">Ribonucleoprotein</keyword>
<dbReference type="EMBL" id="QJKJ01000844">
    <property type="protein sequence ID" value="RDY10439.1"/>
    <property type="molecule type" value="Genomic_DNA"/>
</dbReference>
<feature type="region of interest" description="Disordered" evidence="4">
    <location>
        <begin position="278"/>
        <end position="299"/>
    </location>
</feature>
<dbReference type="OrthoDB" id="431068at2759"/>
<proteinExistence type="predicted"/>
<dbReference type="SUPFAM" id="SSF54928">
    <property type="entry name" value="RNA-binding domain, RBD"/>
    <property type="match status" value="2"/>
</dbReference>
<evidence type="ECO:0000256" key="2">
    <source>
        <dbReference type="ARBA" id="ARBA00022884"/>
    </source>
</evidence>
<dbReference type="InterPro" id="IPR000504">
    <property type="entry name" value="RRM_dom"/>
</dbReference>
<keyword evidence="7" id="KW-1185">Reference proteome</keyword>
<dbReference type="GO" id="GO:0003723">
    <property type="term" value="F:RNA binding"/>
    <property type="evidence" value="ECO:0007669"/>
    <property type="project" value="UniProtKB-UniRule"/>
</dbReference>
<name>A0A371I605_MUCPR</name>
<dbReference type="InterPro" id="IPR035979">
    <property type="entry name" value="RBD_domain_sf"/>
</dbReference>
<organism evidence="6 7">
    <name type="scientific">Mucuna pruriens</name>
    <name type="common">Velvet bean</name>
    <name type="synonym">Dolichos pruriens</name>
    <dbReference type="NCBI Taxonomy" id="157652"/>
    <lineage>
        <taxon>Eukaryota</taxon>
        <taxon>Viridiplantae</taxon>
        <taxon>Streptophyta</taxon>
        <taxon>Embryophyta</taxon>
        <taxon>Tracheophyta</taxon>
        <taxon>Spermatophyta</taxon>
        <taxon>Magnoliopsida</taxon>
        <taxon>eudicotyledons</taxon>
        <taxon>Gunneridae</taxon>
        <taxon>Pentapetalae</taxon>
        <taxon>rosids</taxon>
        <taxon>fabids</taxon>
        <taxon>Fabales</taxon>
        <taxon>Fabaceae</taxon>
        <taxon>Papilionoideae</taxon>
        <taxon>50 kb inversion clade</taxon>
        <taxon>NPAAA clade</taxon>
        <taxon>indigoferoid/millettioid clade</taxon>
        <taxon>Phaseoleae</taxon>
        <taxon>Mucuna</taxon>
    </lineage>
</organism>
<keyword evidence="2 3" id="KW-0694">RNA-binding</keyword>
<accession>A0A371I605</accession>
<dbReference type="PANTHER" id="PTHR13976">
    <property type="entry name" value="HETEROGENEOUS NUCLEAR RIBONUCLEOPROTEIN-RELATED"/>
    <property type="match status" value="1"/>
</dbReference>
<evidence type="ECO:0000256" key="3">
    <source>
        <dbReference type="PROSITE-ProRule" id="PRU00176"/>
    </source>
</evidence>
<reference evidence="6" key="1">
    <citation type="submission" date="2018-05" db="EMBL/GenBank/DDBJ databases">
        <title>Draft genome of Mucuna pruriens seed.</title>
        <authorList>
            <person name="Nnadi N.E."/>
            <person name="Vos R."/>
            <person name="Hasami M.H."/>
            <person name="Devisetty U.K."/>
            <person name="Aguiy J.C."/>
        </authorList>
    </citation>
    <scope>NUCLEOTIDE SEQUENCE [LARGE SCALE GENOMIC DNA]</scope>
    <source>
        <strain evidence="6">JCA_2017</strain>
    </source>
</reference>
<dbReference type="InterPro" id="IPR012677">
    <property type="entry name" value="Nucleotide-bd_a/b_plait_sf"/>
</dbReference>
<dbReference type="Gene3D" id="3.30.70.330">
    <property type="match status" value="2"/>
</dbReference>
<dbReference type="InterPro" id="IPR050666">
    <property type="entry name" value="ESRP"/>
</dbReference>
<dbReference type="SMART" id="SM00360">
    <property type="entry name" value="RRM"/>
    <property type="match status" value="2"/>
</dbReference>
<keyword evidence="1" id="KW-0677">Repeat</keyword>
<dbReference type="STRING" id="157652.A0A371I605"/>
<protein>
    <submittedName>
        <fullName evidence="6">Heterogeneous nuclear ribonucleoprotein F</fullName>
    </submittedName>
</protein>